<keyword evidence="4" id="KW-1185">Reference proteome</keyword>
<evidence type="ECO:0000313" key="4">
    <source>
        <dbReference type="Proteomes" id="UP000075243"/>
    </source>
</evidence>
<dbReference type="AlphaFoldDB" id="A0A151RIQ3"/>
<dbReference type="CDD" id="cd09274">
    <property type="entry name" value="RNase_HI_RT_Ty3"/>
    <property type="match status" value="1"/>
</dbReference>
<dbReference type="GO" id="GO:0003824">
    <property type="term" value="F:catalytic activity"/>
    <property type="evidence" value="ECO:0007669"/>
    <property type="project" value="UniProtKB-KW"/>
</dbReference>
<dbReference type="FunFam" id="3.10.20.370:FF:000001">
    <property type="entry name" value="Retrovirus-related Pol polyprotein from transposon 17.6-like protein"/>
    <property type="match status" value="1"/>
</dbReference>
<dbReference type="InterPro" id="IPR043128">
    <property type="entry name" value="Rev_trsase/Diguanyl_cyclase"/>
</dbReference>
<dbReference type="PANTHER" id="PTHR37984">
    <property type="entry name" value="PROTEIN CBG26694"/>
    <property type="match status" value="1"/>
</dbReference>
<feature type="domain" description="Reverse transcriptase" evidence="2">
    <location>
        <begin position="1"/>
        <end position="82"/>
    </location>
</feature>
<dbReference type="InterPro" id="IPR050951">
    <property type="entry name" value="Retrovirus_Pol_polyprotein"/>
</dbReference>
<proteinExistence type="predicted"/>
<dbReference type="PROSITE" id="PS50878">
    <property type="entry name" value="RT_POL"/>
    <property type="match status" value="1"/>
</dbReference>
<dbReference type="PANTHER" id="PTHR37984:SF5">
    <property type="entry name" value="PROTEIN NYNRIN-LIKE"/>
    <property type="match status" value="1"/>
</dbReference>
<keyword evidence="1" id="KW-0511">Multifunctional enzyme</keyword>
<dbReference type="Gene3D" id="3.30.70.270">
    <property type="match status" value="2"/>
</dbReference>
<dbReference type="OMA" id="IREWPPP"/>
<dbReference type="FunFam" id="3.30.70.270:FF:000020">
    <property type="entry name" value="Transposon Tf2-6 polyprotein-like Protein"/>
    <property type="match status" value="1"/>
</dbReference>
<dbReference type="InterPro" id="IPR041577">
    <property type="entry name" value="RT_RNaseH_2"/>
</dbReference>
<dbReference type="Pfam" id="PF17919">
    <property type="entry name" value="RT_RNaseH_2"/>
    <property type="match status" value="1"/>
</dbReference>
<evidence type="ECO:0000313" key="3">
    <source>
        <dbReference type="EMBL" id="KYP42436.1"/>
    </source>
</evidence>
<evidence type="ECO:0000259" key="2">
    <source>
        <dbReference type="PROSITE" id="PS50878"/>
    </source>
</evidence>
<dbReference type="FunFam" id="3.30.70.270:FF:000003">
    <property type="entry name" value="Transposon Ty3-G Gag-Pol polyprotein"/>
    <property type="match status" value="1"/>
</dbReference>
<reference evidence="3" key="1">
    <citation type="journal article" date="2012" name="Nat. Biotechnol.">
        <title>Draft genome sequence of pigeonpea (Cajanus cajan), an orphan legume crop of resource-poor farmers.</title>
        <authorList>
            <person name="Varshney R.K."/>
            <person name="Chen W."/>
            <person name="Li Y."/>
            <person name="Bharti A.K."/>
            <person name="Saxena R.K."/>
            <person name="Schlueter J.A."/>
            <person name="Donoghue M.T."/>
            <person name="Azam S."/>
            <person name="Fan G."/>
            <person name="Whaley A.M."/>
            <person name="Farmer A.D."/>
            <person name="Sheridan J."/>
            <person name="Iwata A."/>
            <person name="Tuteja R."/>
            <person name="Penmetsa R.V."/>
            <person name="Wu W."/>
            <person name="Upadhyaya H.D."/>
            <person name="Yang S.P."/>
            <person name="Shah T."/>
            <person name="Saxena K.B."/>
            <person name="Michael T."/>
            <person name="McCombie W.R."/>
            <person name="Yang B."/>
            <person name="Zhang G."/>
            <person name="Yang H."/>
            <person name="Wang J."/>
            <person name="Spillane C."/>
            <person name="Cook D.R."/>
            <person name="May G.D."/>
            <person name="Xu X."/>
            <person name="Jackson S.A."/>
        </authorList>
    </citation>
    <scope>NUCLEOTIDE SEQUENCE [LARGE SCALE GENOMIC DNA]</scope>
</reference>
<dbReference type="Pfam" id="PF00078">
    <property type="entry name" value="RVT_1"/>
    <property type="match status" value="1"/>
</dbReference>
<dbReference type="EMBL" id="KQ483717">
    <property type="protein sequence ID" value="KYP42436.1"/>
    <property type="molecule type" value="Genomic_DNA"/>
</dbReference>
<name>A0A151RIQ3_CAJCA</name>
<protein>
    <submittedName>
        <fullName evidence="3">Retrovirus-related Pol polyprotein from transposon 297 family</fullName>
    </submittedName>
</protein>
<dbReference type="InterPro" id="IPR043502">
    <property type="entry name" value="DNA/RNA_pol_sf"/>
</dbReference>
<organism evidence="3 4">
    <name type="scientific">Cajanus cajan</name>
    <name type="common">Pigeon pea</name>
    <name type="synonym">Cajanus indicus</name>
    <dbReference type="NCBI Taxonomy" id="3821"/>
    <lineage>
        <taxon>Eukaryota</taxon>
        <taxon>Viridiplantae</taxon>
        <taxon>Streptophyta</taxon>
        <taxon>Embryophyta</taxon>
        <taxon>Tracheophyta</taxon>
        <taxon>Spermatophyta</taxon>
        <taxon>Magnoliopsida</taxon>
        <taxon>eudicotyledons</taxon>
        <taxon>Gunneridae</taxon>
        <taxon>Pentapetalae</taxon>
        <taxon>rosids</taxon>
        <taxon>fabids</taxon>
        <taxon>Fabales</taxon>
        <taxon>Fabaceae</taxon>
        <taxon>Papilionoideae</taxon>
        <taxon>50 kb inversion clade</taxon>
        <taxon>NPAAA clade</taxon>
        <taxon>indigoferoid/millettioid clade</taxon>
        <taxon>Phaseoleae</taxon>
        <taxon>Cajanus</taxon>
    </lineage>
</organism>
<evidence type="ECO:0000256" key="1">
    <source>
        <dbReference type="ARBA" id="ARBA00023268"/>
    </source>
</evidence>
<sequence>MPFGLTNAPAAFQSLMNEIFQGLLRKFVLVFFDDILVYSSSWSAHLHHLEVVLQKLQQHKLFSKLSKCSFGLQQVDYLGHNVSGLGVAMDKSKVKAVLDWPCPKNLKQLRGFLGLTGYYRRFIKQYAVVAAPLTNLLKKDNFKWDNSAHGSFAALKTTVTQAPVLALPNFCKPFVLEMDASGVGIGVVLSQDHHPIAFFSKKLSASMQKQSAYTREFYAITEAIAKFRHYLLGHRFVIRTDQKSLKSLIEQAIQTPEQQKWLHKLLGYDFTIEYKHGKDNIVAYSLSKSYFMAWSQPNLQIFPALREAVFKDIQLKAVLDLCLLNKPPNPHYSVHDNFLFWKGRLVIPKSHDLVN</sequence>
<dbReference type="Proteomes" id="UP000075243">
    <property type="component" value="Unassembled WGS sequence"/>
</dbReference>
<gene>
    <name evidence="3" type="ORF">KK1_036182</name>
</gene>
<dbReference type="Gene3D" id="3.10.20.370">
    <property type="match status" value="1"/>
</dbReference>
<dbReference type="Gramene" id="C.cajan_32895.t">
    <property type="protein sequence ID" value="C.cajan_32895.t.cds1"/>
    <property type="gene ID" value="C.cajan_32895"/>
</dbReference>
<dbReference type="InterPro" id="IPR000477">
    <property type="entry name" value="RT_dom"/>
</dbReference>
<accession>A0A151RIQ3</accession>
<dbReference type="SUPFAM" id="SSF56672">
    <property type="entry name" value="DNA/RNA polymerases"/>
    <property type="match status" value="1"/>
</dbReference>
<dbReference type="CDD" id="cd01647">
    <property type="entry name" value="RT_LTR"/>
    <property type="match status" value="1"/>
</dbReference>